<dbReference type="EMBL" id="SMKU01000036">
    <property type="protein sequence ID" value="TDD93008.1"/>
    <property type="molecule type" value="Genomic_DNA"/>
</dbReference>
<reference evidence="7 8" key="1">
    <citation type="submission" date="2019-03" db="EMBL/GenBank/DDBJ databases">
        <title>Draft genome sequences of novel Actinobacteria.</title>
        <authorList>
            <person name="Sahin N."/>
            <person name="Ay H."/>
            <person name="Saygin H."/>
        </authorList>
    </citation>
    <scope>NUCLEOTIDE SEQUENCE [LARGE SCALE GENOMIC DNA]</scope>
    <source>
        <strain evidence="7 8">H3C3</strain>
    </source>
</reference>
<dbReference type="InterPro" id="IPR008271">
    <property type="entry name" value="Ser/Thr_kinase_AS"/>
</dbReference>
<dbReference type="PROSITE" id="PS00108">
    <property type="entry name" value="PROTEIN_KINASE_ST"/>
    <property type="match status" value="1"/>
</dbReference>
<dbReference type="InterPro" id="IPR015943">
    <property type="entry name" value="WD40/YVTN_repeat-like_dom_sf"/>
</dbReference>
<comment type="caution">
    <text evidence="7">The sequence shown here is derived from an EMBL/GenBank/DDBJ whole genome shotgun (WGS) entry which is preliminary data.</text>
</comment>
<accession>A0A4R5C0C2</accession>
<dbReference type="AlphaFoldDB" id="A0A4R5C0C2"/>
<name>A0A4R5C0C2_9ACTN</name>
<keyword evidence="8" id="KW-1185">Reference proteome</keyword>
<proteinExistence type="predicted"/>
<keyword evidence="3" id="KW-0418">Kinase</keyword>
<dbReference type="CDD" id="cd14014">
    <property type="entry name" value="STKc_PknB_like"/>
    <property type="match status" value="1"/>
</dbReference>
<dbReference type="InterPro" id="IPR011009">
    <property type="entry name" value="Kinase-like_dom_sf"/>
</dbReference>
<dbReference type="Pfam" id="PF00069">
    <property type="entry name" value="Pkinase"/>
    <property type="match status" value="1"/>
</dbReference>
<evidence type="ECO:0000256" key="1">
    <source>
        <dbReference type="ARBA" id="ARBA00022679"/>
    </source>
</evidence>
<keyword evidence="1" id="KW-0808">Transferase</keyword>
<evidence type="ECO:0000256" key="3">
    <source>
        <dbReference type="ARBA" id="ARBA00022777"/>
    </source>
</evidence>
<dbReference type="Gene3D" id="1.10.510.10">
    <property type="entry name" value="Transferase(Phosphotransferase) domain 1"/>
    <property type="match status" value="1"/>
</dbReference>
<evidence type="ECO:0000256" key="5">
    <source>
        <dbReference type="PROSITE-ProRule" id="PRU00221"/>
    </source>
</evidence>
<dbReference type="OrthoDB" id="582179at2"/>
<dbReference type="GO" id="GO:0004674">
    <property type="term" value="F:protein serine/threonine kinase activity"/>
    <property type="evidence" value="ECO:0007669"/>
    <property type="project" value="TreeGrafter"/>
</dbReference>
<dbReference type="PANTHER" id="PTHR43289">
    <property type="entry name" value="MITOGEN-ACTIVATED PROTEIN KINASE KINASE KINASE 20-RELATED"/>
    <property type="match status" value="1"/>
</dbReference>
<gene>
    <name evidence="7" type="ORF">E1298_10355</name>
</gene>
<keyword evidence="4" id="KW-0067">ATP-binding</keyword>
<keyword evidence="2" id="KW-0547">Nucleotide-binding</keyword>
<dbReference type="SMART" id="SM00320">
    <property type="entry name" value="WD40"/>
    <property type="match status" value="4"/>
</dbReference>
<dbReference type="Gene3D" id="2.130.10.10">
    <property type="entry name" value="YVTN repeat-like/Quinoprotein amine dehydrogenase"/>
    <property type="match status" value="4"/>
</dbReference>
<dbReference type="GO" id="GO:0005524">
    <property type="term" value="F:ATP binding"/>
    <property type="evidence" value="ECO:0007669"/>
    <property type="project" value="UniProtKB-KW"/>
</dbReference>
<organism evidence="7 8">
    <name type="scientific">Actinomadura rubrisoli</name>
    <dbReference type="NCBI Taxonomy" id="2530368"/>
    <lineage>
        <taxon>Bacteria</taxon>
        <taxon>Bacillati</taxon>
        <taxon>Actinomycetota</taxon>
        <taxon>Actinomycetes</taxon>
        <taxon>Streptosporangiales</taxon>
        <taxon>Thermomonosporaceae</taxon>
        <taxon>Actinomadura</taxon>
    </lineage>
</organism>
<dbReference type="PROSITE" id="PS50082">
    <property type="entry name" value="WD_REPEATS_2"/>
    <property type="match status" value="2"/>
</dbReference>
<dbReference type="PROSITE" id="PS50294">
    <property type="entry name" value="WD_REPEATS_REGION"/>
    <property type="match status" value="1"/>
</dbReference>
<protein>
    <recommendedName>
        <fullName evidence="6">Protein kinase domain-containing protein</fullName>
    </recommendedName>
</protein>
<evidence type="ECO:0000313" key="8">
    <source>
        <dbReference type="Proteomes" id="UP000294513"/>
    </source>
</evidence>
<dbReference type="SUPFAM" id="SSF50969">
    <property type="entry name" value="YVTN repeat-like/Quinoprotein amine dehydrogenase"/>
    <property type="match status" value="2"/>
</dbReference>
<evidence type="ECO:0000259" key="6">
    <source>
        <dbReference type="PROSITE" id="PS50011"/>
    </source>
</evidence>
<dbReference type="Pfam" id="PF00400">
    <property type="entry name" value="WD40"/>
    <property type="match status" value="2"/>
</dbReference>
<dbReference type="InterPro" id="IPR001680">
    <property type="entry name" value="WD40_rpt"/>
</dbReference>
<feature type="repeat" description="WD" evidence="5">
    <location>
        <begin position="1075"/>
        <end position="1116"/>
    </location>
</feature>
<dbReference type="SUPFAM" id="SSF56112">
    <property type="entry name" value="Protein kinase-like (PK-like)"/>
    <property type="match status" value="1"/>
</dbReference>
<sequence>MAPVPLAPGEPTRLGDYWLAGKLGSGGQGVVYEGYGPDGVRVAVKALHGDYSAMHRELFVREVDAVRRVSQFCTARVLAVDLESAPPFIVSEYVAGPNLMEAVEEGGAYGPDELYRLAVGIATALTTIHRAGVVHRDLKPANVLLGPDGPRVIDFGIARTEDMSQSVTGIKGTPRYMAPEVFRGQSPGPAVDVWAWGATVLFAAAGRAPFDGDPLPRLMHAVLNTEPDVSVLPERLRPIVGAALAKEPERRPSASQVLLDLLGGGPDADLLEQGVQAAGAVRTPKAVAAAPTLGERAEAVFQRLSPAAQQAVPQVLLRMVSAGDDLVRPAAREEFDDEHTPGETIEAVLVPFAEAGLLVWDGRHFTIATPALLRAWPRLRDWVEAERSGLAVHQELVAAIRLWDAHGRKPGDLFQGTRLDRALSWAVSGRRRLTVSTAEQRFLDAGRAASRRRSTVRTAVSGVLAVLLVVAVGAGALVFQRGQTVARQRDEAEARRLAGVALATRKNDPRTARRLAVAAAALADTKETRETLVALLYQWESDVFAPPGVSGSPLRSPSRNGRVLVVVDPVPGNEAAGGAVSVWDVDTHTKLHAFTIRGLRIDDIAITDDARTLVTWAGDGTARVWDTATGKERGRLPIGKRGTDPKVFDGIDLGASGNLLFADTREARTVWDMRSLKQVPLSWARERRGVDIMSASDDGQVIAGVTPQGNVHIDQPAARKPIPVPRLVRALRGRYVGAARLSPDGSLLAVAHAPNRGKAEVLVWQVRTDTPLTKLTPATSYSALAFNQDGRFLAQGRTMWRLPRSSLSLPVPPVLRYAPGDGCALVRFVENRTLRCIEPATGQVLSLDVSSFLRSHVVQGNGLFQEAALSADGSTVAYRGGRQIPFWDVRRQRAVNRGFSLSDDYGYSGNDNGMVFSEDGGRFAIYKNARAVTITDARKFTALGEVALPGAGDRIFAMALSPDGLGMALLVRRGTGSEMQFWDLKTFRQIRAMPSAADTLVKRILFRSDGKAVLADGGSGLIEYPSGRVLAKSGDMALRSVLALSRDGRTVASSDGAEKVLLTDGTTLRSKGLVLRGHKGRVKAAAFSPDGTLLATGDETGQIRLWEVKSGRAYALALSGHQTEVWALAFSSDGRTLTSVSESGTVLTHAIGAGLTSAALCQSSGGLTRAEWKANLSGLDYRRTCPSH</sequence>
<evidence type="ECO:0000313" key="7">
    <source>
        <dbReference type="EMBL" id="TDD93008.1"/>
    </source>
</evidence>
<dbReference type="Pfam" id="PF20703">
    <property type="entry name" value="nSTAND1"/>
    <property type="match status" value="1"/>
</dbReference>
<feature type="repeat" description="WD" evidence="5">
    <location>
        <begin position="601"/>
        <end position="635"/>
    </location>
</feature>
<feature type="domain" description="Protein kinase" evidence="6">
    <location>
        <begin position="17"/>
        <end position="262"/>
    </location>
</feature>
<dbReference type="RefSeq" id="WP_131891740.1">
    <property type="nucleotide sequence ID" value="NZ_SMKU01000036.1"/>
</dbReference>
<keyword evidence="5" id="KW-0853">WD repeat</keyword>
<dbReference type="SMART" id="SM00220">
    <property type="entry name" value="S_TKc"/>
    <property type="match status" value="1"/>
</dbReference>
<dbReference type="Proteomes" id="UP000294513">
    <property type="component" value="Unassembled WGS sequence"/>
</dbReference>
<dbReference type="PANTHER" id="PTHR43289:SF34">
    <property type="entry name" value="SERINE_THREONINE-PROTEIN KINASE YBDM-RELATED"/>
    <property type="match status" value="1"/>
</dbReference>
<dbReference type="InterPro" id="IPR011044">
    <property type="entry name" value="Quino_amine_DH_bsu"/>
</dbReference>
<dbReference type="InterPro" id="IPR049052">
    <property type="entry name" value="nSTAND1"/>
</dbReference>
<evidence type="ECO:0000256" key="2">
    <source>
        <dbReference type="ARBA" id="ARBA00022741"/>
    </source>
</evidence>
<dbReference type="PROSITE" id="PS50011">
    <property type="entry name" value="PROTEIN_KINASE_DOM"/>
    <property type="match status" value="1"/>
</dbReference>
<evidence type="ECO:0000256" key="4">
    <source>
        <dbReference type="ARBA" id="ARBA00022840"/>
    </source>
</evidence>
<dbReference type="InterPro" id="IPR000719">
    <property type="entry name" value="Prot_kinase_dom"/>
</dbReference>